<reference evidence="2 3" key="2">
    <citation type="journal article" date="2017" name="Front. Plant Sci.">
        <title>Gene Classification and Mining of Molecular Markers Useful in Red Clover (Trifolium pratense) Breeding.</title>
        <authorList>
            <person name="Istvanek J."/>
            <person name="Dluhosova J."/>
            <person name="Dluhos P."/>
            <person name="Patkova L."/>
            <person name="Nedelnik J."/>
            <person name="Repkova J."/>
        </authorList>
    </citation>
    <scope>NUCLEOTIDE SEQUENCE [LARGE SCALE GENOMIC DNA]</scope>
    <source>
        <strain evidence="3">cv. Tatra</strain>
        <tissue evidence="2">Young leaves</tissue>
    </source>
</reference>
<comment type="caution">
    <text evidence="2">The sequence shown here is derived from an EMBL/GenBank/DDBJ whole genome shotgun (WGS) entry which is preliminary data.</text>
</comment>
<evidence type="ECO:0008006" key="4">
    <source>
        <dbReference type="Google" id="ProtNLM"/>
    </source>
</evidence>
<feature type="non-terminal residue" evidence="2">
    <location>
        <position position="1"/>
    </location>
</feature>
<protein>
    <recommendedName>
        <fullName evidence="4">Copia-type polyprotein</fullName>
    </recommendedName>
</protein>
<evidence type="ECO:0000313" key="3">
    <source>
        <dbReference type="Proteomes" id="UP000236291"/>
    </source>
</evidence>
<reference evidence="2 3" key="1">
    <citation type="journal article" date="2014" name="Am. J. Bot.">
        <title>Genome assembly and annotation for red clover (Trifolium pratense; Fabaceae).</title>
        <authorList>
            <person name="Istvanek J."/>
            <person name="Jaros M."/>
            <person name="Krenek A."/>
            <person name="Repkova J."/>
        </authorList>
    </citation>
    <scope>NUCLEOTIDE SEQUENCE [LARGE SCALE GENOMIC DNA]</scope>
    <source>
        <strain evidence="3">cv. Tatra</strain>
        <tissue evidence="2">Young leaves</tissue>
    </source>
</reference>
<name>A0A2K3KKX1_TRIPR</name>
<dbReference type="AlphaFoldDB" id="A0A2K3KKX1"/>
<feature type="compositionally biased region" description="Basic and acidic residues" evidence="1">
    <location>
        <begin position="1"/>
        <end position="11"/>
    </location>
</feature>
<dbReference type="EMBL" id="ASHM01100523">
    <property type="protein sequence ID" value="PNX66930.1"/>
    <property type="molecule type" value="Genomic_DNA"/>
</dbReference>
<dbReference type="Proteomes" id="UP000236291">
    <property type="component" value="Unassembled WGS sequence"/>
</dbReference>
<gene>
    <name evidence="2" type="ORF">L195_g055354</name>
</gene>
<feature type="region of interest" description="Disordered" evidence="1">
    <location>
        <begin position="1"/>
        <end position="69"/>
    </location>
</feature>
<feature type="compositionally biased region" description="Polar residues" evidence="1">
    <location>
        <begin position="12"/>
        <end position="35"/>
    </location>
</feature>
<evidence type="ECO:0000313" key="2">
    <source>
        <dbReference type="EMBL" id="PNX66930.1"/>
    </source>
</evidence>
<accession>A0A2K3KKX1</accession>
<evidence type="ECO:0000256" key="1">
    <source>
        <dbReference type="SAM" id="MobiDB-lite"/>
    </source>
</evidence>
<sequence length="111" mass="12497">DVEEIVEKNQESESQLQLPTQSLGEVSPNPSTAVSTPHEDESSISEAPRQRRRPPWMNDYESGGELSDEDTTAHFALFTGSDPIMFTEAVKEEKWKKAMDTEIEAIEKNKT</sequence>
<organism evidence="2 3">
    <name type="scientific">Trifolium pratense</name>
    <name type="common">Red clover</name>
    <dbReference type="NCBI Taxonomy" id="57577"/>
    <lineage>
        <taxon>Eukaryota</taxon>
        <taxon>Viridiplantae</taxon>
        <taxon>Streptophyta</taxon>
        <taxon>Embryophyta</taxon>
        <taxon>Tracheophyta</taxon>
        <taxon>Spermatophyta</taxon>
        <taxon>Magnoliopsida</taxon>
        <taxon>eudicotyledons</taxon>
        <taxon>Gunneridae</taxon>
        <taxon>Pentapetalae</taxon>
        <taxon>rosids</taxon>
        <taxon>fabids</taxon>
        <taxon>Fabales</taxon>
        <taxon>Fabaceae</taxon>
        <taxon>Papilionoideae</taxon>
        <taxon>50 kb inversion clade</taxon>
        <taxon>NPAAA clade</taxon>
        <taxon>Hologalegina</taxon>
        <taxon>IRL clade</taxon>
        <taxon>Trifolieae</taxon>
        <taxon>Trifolium</taxon>
    </lineage>
</organism>
<proteinExistence type="predicted"/>